<protein>
    <recommendedName>
        <fullName evidence="3">Lipoprotein</fullName>
    </recommendedName>
</protein>
<evidence type="ECO:0000313" key="2">
    <source>
        <dbReference type="Proteomes" id="UP000294848"/>
    </source>
</evidence>
<dbReference type="RefSeq" id="WP_133467075.1">
    <property type="nucleotide sequence ID" value="NZ_SNWI01000019.1"/>
</dbReference>
<dbReference type="PROSITE" id="PS51257">
    <property type="entry name" value="PROKAR_LIPOPROTEIN"/>
    <property type="match status" value="1"/>
</dbReference>
<dbReference type="Proteomes" id="UP000294848">
    <property type="component" value="Unassembled WGS sequence"/>
</dbReference>
<name>A0A4R6GLK6_9BACT</name>
<evidence type="ECO:0008006" key="3">
    <source>
        <dbReference type="Google" id="ProtNLM"/>
    </source>
</evidence>
<comment type="caution">
    <text evidence="1">The sequence shown here is derived from an EMBL/GenBank/DDBJ whole genome shotgun (WGS) entry which is preliminary data.</text>
</comment>
<accession>A0A4R6GLK6</accession>
<sequence length="177" mass="19839">MRTFTFLLFFLILLSCESEDYDTTVIGDMNKNFDIVKLDPELSVSPSSKDSLDINSDGNFDIVFIKSPKPAISGYGSETNILVKNGLQIALSDVNTYPDTLSIKTWLDDNLIWSTSESSKLILQSFKCSGIAGCVGFANFLNVSDKYIGFKIGQKFGWIKVDNTEWELKIKEYTVLK</sequence>
<evidence type="ECO:0000313" key="1">
    <source>
        <dbReference type="EMBL" id="TDN95380.1"/>
    </source>
</evidence>
<dbReference type="AlphaFoldDB" id="A0A4R6GLK6"/>
<dbReference type="EMBL" id="SNWI01000019">
    <property type="protein sequence ID" value="TDN95380.1"/>
    <property type="molecule type" value="Genomic_DNA"/>
</dbReference>
<gene>
    <name evidence="1" type="ORF">DET52_1193</name>
</gene>
<reference evidence="1 2" key="1">
    <citation type="submission" date="2019-03" db="EMBL/GenBank/DDBJ databases">
        <title>Freshwater and sediment microbial communities from various areas in North America, analyzing microbe dynamics in response to fracking.</title>
        <authorList>
            <person name="Lamendella R."/>
        </authorList>
    </citation>
    <scope>NUCLEOTIDE SEQUENCE [LARGE SCALE GENOMIC DNA]</scope>
    <source>
        <strain evidence="1 2">114D</strain>
    </source>
</reference>
<organism evidence="1 2">
    <name type="scientific">Sunxiuqinia elliptica</name>
    <dbReference type="NCBI Taxonomy" id="655355"/>
    <lineage>
        <taxon>Bacteria</taxon>
        <taxon>Pseudomonadati</taxon>
        <taxon>Bacteroidota</taxon>
        <taxon>Bacteroidia</taxon>
        <taxon>Marinilabiliales</taxon>
        <taxon>Prolixibacteraceae</taxon>
        <taxon>Sunxiuqinia</taxon>
    </lineage>
</organism>
<proteinExistence type="predicted"/>